<organism evidence="1 2">
    <name type="scientific">Acidovorax ebreus (strain TPSY)</name>
    <name type="common">Diaphorobacter sp. (strain TPSY)</name>
    <dbReference type="NCBI Taxonomy" id="535289"/>
    <lineage>
        <taxon>Bacteria</taxon>
        <taxon>Pseudomonadati</taxon>
        <taxon>Pseudomonadota</taxon>
        <taxon>Betaproteobacteria</taxon>
        <taxon>Burkholderiales</taxon>
        <taxon>Comamonadaceae</taxon>
        <taxon>Diaphorobacter</taxon>
    </lineage>
</organism>
<dbReference type="Gene3D" id="3.30.300.20">
    <property type="match status" value="1"/>
</dbReference>
<reference evidence="1 2" key="1">
    <citation type="journal article" date="2010" name="J. Bacteriol.">
        <title>Completed genome sequence of the anaerobic iron-oxidizing bacterium Acidovorax ebreus strain TPSY.</title>
        <authorList>
            <person name="Byrne-Bailey K.G."/>
            <person name="Weber K.A."/>
            <person name="Chair A.H."/>
            <person name="Bose S."/>
            <person name="Knox T."/>
            <person name="Spanbauer T.L."/>
            <person name="Chertkov O."/>
            <person name="Coates J.D."/>
        </authorList>
    </citation>
    <scope>NUCLEOTIDE SEQUENCE [LARGE SCALE GENOMIC DNA]</scope>
    <source>
        <strain evidence="1 2">TPSY</strain>
    </source>
</reference>
<dbReference type="EMBL" id="CP001392">
    <property type="protein sequence ID" value="ACM32815.1"/>
    <property type="molecule type" value="Genomic_DNA"/>
</dbReference>
<dbReference type="KEGG" id="dia:Dtpsy_1351"/>
<protein>
    <submittedName>
        <fullName evidence="1">OsmC family protein</fullName>
    </submittedName>
</protein>
<dbReference type="InterPro" id="IPR052707">
    <property type="entry name" value="OsmC_Ohr_Peroxiredoxin"/>
</dbReference>
<evidence type="ECO:0000313" key="2">
    <source>
        <dbReference type="Proteomes" id="UP000000450"/>
    </source>
</evidence>
<dbReference type="InterPro" id="IPR015946">
    <property type="entry name" value="KH_dom-like_a/b"/>
</dbReference>
<keyword evidence="2" id="KW-1185">Reference proteome</keyword>
<dbReference type="InterPro" id="IPR036102">
    <property type="entry name" value="OsmC/Ohrsf"/>
</dbReference>
<gene>
    <name evidence="1" type="ordered locus">Dtpsy_1351</name>
</gene>
<dbReference type="InterPro" id="IPR003718">
    <property type="entry name" value="OsmC/Ohr_fam"/>
</dbReference>
<dbReference type="Pfam" id="PF02566">
    <property type="entry name" value="OsmC"/>
    <property type="match status" value="1"/>
</dbReference>
<dbReference type="SUPFAM" id="SSF82784">
    <property type="entry name" value="OsmC-like"/>
    <property type="match status" value="1"/>
</dbReference>
<dbReference type="RefSeq" id="WP_015912973.1">
    <property type="nucleotide sequence ID" value="NC_011992.1"/>
</dbReference>
<dbReference type="Proteomes" id="UP000000450">
    <property type="component" value="Chromosome"/>
</dbReference>
<accession>A0A9J9UAD8</accession>
<dbReference type="AlphaFoldDB" id="A0A9J9UAD8"/>
<name>A0A9J9UAD8_ACIET</name>
<dbReference type="PANTHER" id="PTHR42830">
    <property type="entry name" value="OSMOTICALLY INDUCIBLE FAMILY PROTEIN"/>
    <property type="match status" value="1"/>
</dbReference>
<proteinExistence type="predicted"/>
<evidence type="ECO:0000313" key="1">
    <source>
        <dbReference type="EMBL" id="ACM32815.1"/>
    </source>
</evidence>
<dbReference type="PANTHER" id="PTHR42830:SF2">
    <property type="entry name" value="OSMC_OHR FAMILY PROTEIN"/>
    <property type="match status" value="1"/>
</dbReference>
<sequence length="157" mass="17411">MAIYHAEITWTRDATPQDFLKNRYSRRHLLRFDGGAQLAGSSSPHVVPLPWSDAVAVDPEEAFVAALSSCHMLWFLSIAARQGFCVDDYRDAAEGVMARNAQGRMAMTVVTLRPAVRFGGDPQPTHEQLHALHHEAHEQCFIANSVTTEVRCDPVLA</sequence>